<accession>A0A1M4YNA5</accession>
<keyword evidence="2" id="KW-1185">Reference proteome</keyword>
<gene>
    <name evidence="1" type="ORF">SAMN02745117_01276</name>
</gene>
<organism evidence="1 2">
    <name type="scientific">Lampropedia hyalina DSM 16112</name>
    <dbReference type="NCBI Taxonomy" id="1122156"/>
    <lineage>
        <taxon>Bacteria</taxon>
        <taxon>Pseudomonadati</taxon>
        <taxon>Pseudomonadota</taxon>
        <taxon>Betaproteobacteria</taxon>
        <taxon>Burkholderiales</taxon>
        <taxon>Comamonadaceae</taxon>
        <taxon>Lampropedia</taxon>
    </lineage>
</organism>
<name>A0A1M4YNA5_9BURK</name>
<dbReference type="EMBL" id="FQUZ01000012">
    <property type="protein sequence ID" value="SHF06982.1"/>
    <property type="molecule type" value="Genomic_DNA"/>
</dbReference>
<evidence type="ECO:0000313" key="1">
    <source>
        <dbReference type="EMBL" id="SHF06982.1"/>
    </source>
</evidence>
<protein>
    <submittedName>
        <fullName evidence="1">Uncharacterized protein</fullName>
    </submittedName>
</protein>
<proteinExistence type="predicted"/>
<dbReference type="Proteomes" id="UP000184327">
    <property type="component" value="Unassembled WGS sequence"/>
</dbReference>
<sequence>MVVRLNVVMQRQWLRKRSANLSRYRRSTKPRPTFIAQAIAACMVVNPRTGANMAPVCLYCFAFF</sequence>
<reference evidence="1 2" key="1">
    <citation type="submission" date="2016-11" db="EMBL/GenBank/DDBJ databases">
        <authorList>
            <person name="Jaros S."/>
            <person name="Januszkiewicz K."/>
            <person name="Wedrychowicz H."/>
        </authorList>
    </citation>
    <scope>NUCLEOTIDE SEQUENCE [LARGE SCALE GENOMIC DNA]</scope>
    <source>
        <strain evidence="1 2">DSM 16112</strain>
    </source>
</reference>
<evidence type="ECO:0000313" key="2">
    <source>
        <dbReference type="Proteomes" id="UP000184327"/>
    </source>
</evidence>
<dbReference type="AlphaFoldDB" id="A0A1M4YNA5"/>